<evidence type="ECO:0000313" key="3">
    <source>
        <dbReference type="EMBL" id="QDB79791.1"/>
    </source>
</evidence>
<keyword evidence="1" id="KW-0175">Coiled coil</keyword>
<dbReference type="EMBL" id="CP040899">
    <property type="protein sequence ID" value="QDB79791.1"/>
    <property type="molecule type" value="Genomic_DNA"/>
</dbReference>
<dbReference type="RefSeq" id="WP_139948750.1">
    <property type="nucleotide sequence ID" value="NZ_CP040899.1"/>
</dbReference>
<proteinExistence type="predicted"/>
<keyword evidence="4" id="KW-1185">Reference proteome</keyword>
<name>A0ABX5VPN3_9MICO</name>
<evidence type="ECO:0000313" key="4">
    <source>
        <dbReference type="Proteomes" id="UP000313948"/>
    </source>
</evidence>
<organism evidence="3 4">
    <name type="scientific">Georgenia wutianyii</name>
    <dbReference type="NCBI Taxonomy" id="2585135"/>
    <lineage>
        <taxon>Bacteria</taxon>
        <taxon>Bacillati</taxon>
        <taxon>Actinomycetota</taxon>
        <taxon>Actinomycetes</taxon>
        <taxon>Micrococcales</taxon>
        <taxon>Bogoriellaceae</taxon>
        <taxon>Georgenia</taxon>
    </lineage>
</organism>
<evidence type="ECO:0000256" key="1">
    <source>
        <dbReference type="SAM" id="Coils"/>
    </source>
</evidence>
<sequence>MPVLAVALVLALGASGYLLVLARAWEDRAAEVDDVARELGAELAEARTDLEETRGTLALVETQLEGAQEQIHELADTVAQTGDDREVQRQVAEYQGELFAAAAGVTGTMAGCISDQQDYLLALEGELTRRAQAEQASPSPAPTDGAAEAQPDLRSLREALVTSCQEAAEAHEDLTRRLSDS</sequence>
<feature type="region of interest" description="Disordered" evidence="2">
    <location>
        <begin position="130"/>
        <end position="155"/>
    </location>
</feature>
<dbReference type="Proteomes" id="UP000313948">
    <property type="component" value="Chromosome"/>
</dbReference>
<accession>A0ABX5VPN3</accession>
<evidence type="ECO:0000256" key="2">
    <source>
        <dbReference type="SAM" id="MobiDB-lite"/>
    </source>
</evidence>
<protein>
    <submittedName>
        <fullName evidence="3">Uncharacterized protein</fullName>
    </submittedName>
</protein>
<feature type="coiled-coil region" evidence="1">
    <location>
        <begin position="36"/>
        <end position="77"/>
    </location>
</feature>
<gene>
    <name evidence="3" type="ORF">FE251_10700</name>
</gene>
<reference evidence="3 4" key="1">
    <citation type="submission" date="2019-05" db="EMBL/GenBank/DDBJ databases">
        <title>Georgenia *** sp. nov., and Georgenia *** sp. nov., isolated from the intestinal contents of plateau pika (Ochotona curzoniae) in the Qinghai-Tibet plateau of China.</title>
        <authorList>
            <person name="Tian Z."/>
        </authorList>
    </citation>
    <scope>NUCLEOTIDE SEQUENCE [LARGE SCALE GENOMIC DNA]</scope>
    <source>
        <strain evidence="3 4">Z294</strain>
    </source>
</reference>